<feature type="active site" description="For beta-ketoacyl synthase activity" evidence="12">
    <location>
        <position position="168"/>
    </location>
</feature>
<evidence type="ECO:0000256" key="2">
    <source>
        <dbReference type="ARBA" id="ARBA00008467"/>
    </source>
</evidence>
<organism evidence="15 16">
    <name type="scientific">Chitinophaga eiseniae</name>
    <dbReference type="NCBI Taxonomy" id="634771"/>
    <lineage>
        <taxon>Bacteria</taxon>
        <taxon>Pseudomonadati</taxon>
        <taxon>Bacteroidota</taxon>
        <taxon>Chitinophagia</taxon>
        <taxon>Chitinophagales</taxon>
        <taxon>Chitinophagaceae</taxon>
        <taxon>Chitinophaga</taxon>
    </lineage>
</organism>
<keyword evidence="5 11" id="KW-0444">Lipid biosynthesis</keyword>
<dbReference type="EC" id="2.3.1.179" evidence="3 11"/>
<comment type="catalytic activity">
    <reaction evidence="11">
        <text>a fatty acyl-[ACP] + malonyl-[ACP] + H(+) = a 3-oxoacyl-[ACP] + holo-[ACP] + CO2</text>
        <dbReference type="Rhea" id="RHEA:22836"/>
        <dbReference type="Rhea" id="RHEA-COMP:9623"/>
        <dbReference type="Rhea" id="RHEA-COMP:9685"/>
        <dbReference type="Rhea" id="RHEA-COMP:9916"/>
        <dbReference type="Rhea" id="RHEA-COMP:14125"/>
        <dbReference type="ChEBI" id="CHEBI:15378"/>
        <dbReference type="ChEBI" id="CHEBI:16526"/>
        <dbReference type="ChEBI" id="CHEBI:64479"/>
        <dbReference type="ChEBI" id="CHEBI:78449"/>
        <dbReference type="ChEBI" id="CHEBI:78776"/>
        <dbReference type="ChEBI" id="CHEBI:138651"/>
    </reaction>
</comment>
<evidence type="ECO:0000256" key="9">
    <source>
        <dbReference type="ARBA" id="ARBA00023160"/>
    </source>
</evidence>
<dbReference type="PROSITE" id="PS52004">
    <property type="entry name" value="KS3_2"/>
    <property type="match status" value="1"/>
</dbReference>
<evidence type="ECO:0000256" key="11">
    <source>
        <dbReference type="PIRNR" id="PIRNR000447"/>
    </source>
</evidence>
<evidence type="ECO:0000256" key="12">
    <source>
        <dbReference type="PIRSR" id="PIRSR000447-1"/>
    </source>
</evidence>
<comment type="catalytic activity">
    <reaction evidence="11">
        <text>(9Z)-hexadecenoyl-[ACP] + malonyl-[ACP] + H(+) = 3-oxo-(11Z)-octadecenoyl-[ACP] + holo-[ACP] + CO2</text>
        <dbReference type="Rhea" id="RHEA:55040"/>
        <dbReference type="Rhea" id="RHEA-COMP:9623"/>
        <dbReference type="Rhea" id="RHEA-COMP:9685"/>
        <dbReference type="Rhea" id="RHEA-COMP:10800"/>
        <dbReference type="Rhea" id="RHEA-COMP:14074"/>
        <dbReference type="ChEBI" id="CHEBI:15378"/>
        <dbReference type="ChEBI" id="CHEBI:16526"/>
        <dbReference type="ChEBI" id="CHEBI:64479"/>
        <dbReference type="ChEBI" id="CHEBI:78449"/>
        <dbReference type="ChEBI" id="CHEBI:83989"/>
        <dbReference type="ChEBI" id="CHEBI:138538"/>
        <dbReference type="EC" id="2.3.1.179"/>
    </reaction>
</comment>
<dbReference type="FunFam" id="3.40.47.10:FF:000018">
    <property type="entry name" value="3-oxoacyl-[acyl-carrier-protein] synthase 2"/>
    <property type="match status" value="1"/>
</dbReference>
<dbReference type="NCBIfam" id="NF005589">
    <property type="entry name" value="PRK07314.1"/>
    <property type="match status" value="1"/>
</dbReference>
<dbReference type="Pfam" id="PF00109">
    <property type="entry name" value="ketoacyl-synt"/>
    <property type="match status" value="1"/>
</dbReference>
<keyword evidence="9 11" id="KW-0275">Fatty acid biosynthesis</keyword>
<evidence type="ECO:0000256" key="13">
    <source>
        <dbReference type="RuleBase" id="RU003694"/>
    </source>
</evidence>
<keyword evidence="16" id="KW-1185">Reference proteome</keyword>
<dbReference type="NCBIfam" id="TIGR03150">
    <property type="entry name" value="fabF"/>
    <property type="match status" value="1"/>
</dbReference>
<comment type="similarity">
    <text evidence="2 11 13">Belongs to the thiolase-like superfamily. Beta-ketoacyl-ACP synthases family.</text>
</comment>
<comment type="caution">
    <text evidence="15">The sequence shown here is derived from an EMBL/GenBank/DDBJ whole genome shotgun (WGS) entry which is preliminary data.</text>
</comment>
<dbReference type="PANTHER" id="PTHR11712:SF336">
    <property type="entry name" value="3-OXOACYL-[ACYL-CARRIER-PROTEIN] SYNTHASE, MITOCHONDRIAL"/>
    <property type="match status" value="1"/>
</dbReference>
<dbReference type="UniPathway" id="UPA00094"/>
<comment type="function">
    <text evidence="11">Involved in the type II fatty acid elongation cycle. Catalyzes the elongation of a wide range of acyl-ACP by the addition of two carbons from malonyl-ACP to an acyl acceptor. Can efficiently catalyze the conversion of palmitoleoyl-ACP (cis-hexadec-9-enoyl-ACP) to cis-vaccenoyl-ACP (cis-octadec-11-enoyl-ACP), an essential step in the thermal regulation of fatty acid composition.</text>
</comment>
<dbReference type="Pfam" id="PF02801">
    <property type="entry name" value="Ketoacyl-synt_C"/>
    <property type="match status" value="1"/>
</dbReference>
<evidence type="ECO:0000313" key="16">
    <source>
        <dbReference type="Proteomes" id="UP000552864"/>
    </source>
</evidence>
<dbReference type="PANTHER" id="PTHR11712">
    <property type="entry name" value="POLYKETIDE SYNTHASE-RELATED"/>
    <property type="match status" value="1"/>
</dbReference>
<evidence type="ECO:0000256" key="10">
    <source>
        <dbReference type="ARBA" id="ARBA00023315"/>
    </source>
</evidence>
<evidence type="ECO:0000256" key="4">
    <source>
        <dbReference type="ARBA" id="ARBA00014657"/>
    </source>
</evidence>
<dbReference type="SUPFAM" id="SSF53901">
    <property type="entry name" value="Thiolase-like"/>
    <property type="match status" value="2"/>
</dbReference>
<dbReference type="RefSeq" id="WP_168738782.1">
    <property type="nucleotide sequence ID" value="NZ_JABAHZ010000002.1"/>
</dbReference>
<evidence type="ECO:0000256" key="7">
    <source>
        <dbReference type="ARBA" id="ARBA00022832"/>
    </source>
</evidence>
<evidence type="ECO:0000256" key="3">
    <source>
        <dbReference type="ARBA" id="ARBA00012356"/>
    </source>
</evidence>
<dbReference type="EMBL" id="JABAHZ010000002">
    <property type="protein sequence ID" value="NLR79485.1"/>
    <property type="molecule type" value="Genomic_DNA"/>
</dbReference>
<keyword evidence="6 11" id="KW-0808">Transferase</keyword>
<evidence type="ECO:0000256" key="5">
    <source>
        <dbReference type="ARBA" id="ARBA00022516"/>
    </source>
</evidence>
<name>A0A847SK58_9BACT</name>
<dbReference type="PIRSF" id="PIRSF000447">
    <property type="entry name" value="KAS_II"/>
    <property type="match status" value="1"/>
</dbReference>
<dbReference type="AlphaFoldDB" id="A0A847SK58"/>
<protein>
    <recommendedName>
        <fullName evidence="4 11">3-oxoacyl-[acyl-carrier-protein] synthase 2</fullName>
        <ecNumber evidence="3 11">2.3.1.179</ecNumber>
    </recommendedName>
</protein>
<evidence type="ECO:0000256" key="8">
    <source>
        <dbReference type="ARBA" id="ARBA00023098"/>
    </source>
</evidence>
<dbReference type="CDD" id="cd00834">
    <property type="entry name" value="KAS_I_II"/>
    <property type="match status" value="1"/>
</dbReference>
<sequence length="420" mass="44615">MRTVTLKRVVVTGLGALTPIGNDVNTFWSNMKAGVSGAGPITKFDTTEFKTKFACEVKNFDVEKYMEKKEARKMDCFTQYAMAAAQEAVADAGLDKEGIDKTQIGVIWASGNGGMLTFEEQIVEFTKDNFVPKFNPFFIPKLICDIAAGQIAMKYGFMGINFCTVSACASSTSALVDAFNYIRLGKAKAIVTGGSEAPVTRAGIAGFNALKALSTRNQDPEHASRPFDTERDGFVMGEGAGAIILEEYEHAIARGATIYGEMIGGAMTCDAYHLTATHPEGLGARLGMEQALEDAGITTEDVDYVNSHTTSTPVGDLSELKAIVAAFGEHAPKLNISATKSMTGHLLGAAGAIEAIACIKATQEDIIPPTINTTVLGEGIPTNLNLTLGKAQQRTVNIAMSNTFGFGGHNAIVVFKKYTA</sequence>
<dbReference type="InterPro" id="IPR014030">
    <property type="entry name" value="Ketoacyl_synth_N"/>
</dbReference>
<dbReference type="InterPro" id="IPR000794">
    <property type="entry name" value="Beta-ketoacyl_synthase"/>
</dbReference>
<comment type="pathway">
    <text evidence="1 11">Lipid metabolism; fatty acid biosynthesis.</text>
</comment>
<proteinExistence type="inferred from homology"/>
<reference evidence="15 16" key="1">
    <citation type="submission" date="2020-04" db="EMBL/GenBank/DDBJ databases">
        <authorList>
            <person name="Yin C."/>
        </authorList>
    </citation>
    <scope>NUCLEOTIDE SEQUENCE [LARGE SCALE GENOMIC DNA]</scope>
    <source>
        <strain evidence="15 16">Ak56</strain>
    </source>
</reference>
<dbReference type="InterPro" id="IPR014031">
    <property type="entry name" value="Ketoacyl_synth_C"/>
</dbReference>
<feature type="domain" description="Ketosynthase family 3 (KS3)" evidence="14">
    <location>
        <begin position="6"/>
        <end position="417"/>
    </location>
</feature>
<dbReference type="InterPro" id="IPR020841">
    <property type="entry name" value="PKS_Beta-ketoAc_synthase_dom"/>
</dbReference>
<dbReference type="InterPro" id="IPR016039">
    <property type="entry name" value="Thiolase-like"/>
</dbReference>
<dbReference type="GO" id="GO:0005829">
    <property type="term" value="C:cytosol"/>
    <property type="evidence" value="ECO:0007669"/>
    <property type="project" value="TreeGrafter"/>
</dbReference>
<dbReference type="GO" id="GO:0006633">
    <property type="term" value="P:fatty acid biosynthetic process"/>
    <property type="evidence" value="ECO:0007669"/>
    <property type="project" value="UniProtKB-UniRule"/>
</dbReference>
<dbReference type="GO" id="GO:0004315">
    <property type="term" value="F:3-oxoacyl-[acyl-carrier-protein] synthase activity"/>
    <property type="evidence" value="ECO:0007669"/>
    <property type="project" value="UniProtKB-UniRule"/>
</dbReference>
<dbReference type="SMART" id="SM00825">
    <property type="entry name" value="PKS_KS"/>
    <property type="match status" value="1"/>
</dbReference>
<accession>A0A847SK58</accession>
<evidence type="ECO:0000313" key="15">
    <source>
        <dbReference type="EMBL" id="NLR79485.1"/>
    </source>
</evidence>
<dbReference type="InterPro" id="IPR018201">
    <property type="entry name" value="Ketoacyl_synth_AS"/>
</dbReference>
<evidence type="ECO:0000259" key="14">
    <source>
        <dbReference type="PROSITE" id="PS52004"/>
    </source>
</evidence>
<dbReference type="Proteomes" id="UP000552864">
    <property type="component" value="Unassembled WGS sequence"/>
</dbReference>
<dbReference type="Gene3D" id="3.40.47.10">
    <property type="match status" value="1"/>
</dbReference>
<keyword evidence="8" id="KW-0443">Lipid metabolism</keyword>
<evidence type="ECO:0000256" key="1">
    <source>
        <dbReference type="ARBA" id="ARBA00005194"/>
    </source>
</evidence>
<keyword evidence="10 11" id="KW-0012">Acyltransferase</keyword>
<keyword evidence="7" id="KW-0276">Fatty acid metabolism</keyword>
<dbReference type="PROSITE" id="PS00606">
    <property type="entry name" value="KS3_1"/>
    <property type="match status" value="1"/>
</dbReference>
<evidence type="ECO:0000256" key="6">
    <source>
        <dbReference type="ARBA" id="ARBA00022679"/>
    </source>
</evidence>
<gene>
    <name evidence="15" type="primary">fabF</name>
    <name evidence="15" type="ORF">HGH91_12670</name>
</gene>
<dbReference type="InterPro" id="IPR017568">
    <property type="entry name" value="3-oxoacyl-ACP_synth-2"/>
</dbReference>